<protein>
    <submittedName>
        <fullName evidence="2">Helix-turn-helix</fullName>
    </submittedName>
</protein>
<dbReference type="eggNOG" id="ENOG50348HT">
    <property type="taxonomic scope" value="Bacteria"/>
</dbReference>
<dbReference type="RefSeq" id="WP_038242998.1">
    <property type="nucleotide sequence ID" value="NZ_BNER01000003.1"/>
</dbReference>
<gene>
    <name evidence="2" type="ORF">BN990_01348</name>
</gene>
<dbReference type="EMBL" id="CCDP010000001">
    <property type="protein sequence ID" value="CDQ39066.1"/>
    <property type="molecule type" value="Genomic_DNA"/>
</dbReference>
<dbReference type="Gene3D" id="1.10.260.40">
    <property type="entry name" value="lambda repressor-like DNA-binding domains"/>
    <property type="match status" value="1"/>
</dbReference>
<reference evidence="3" key="2">
    <citation type="submission" date="2014-05" db="EMBL/GenBank/DDBJ databases">
        <title>Draft genome sequence of Virgibacillus massiliensis Vm-5.</title>
        <authorList>
            <person name="Khelaifia S."/>
            <person name="Croce O."/>
            <person name="Lagier J.C."/>
            <person name="Raoult D."/>
        </authorList>
    </citation>
    <scope>NUCLEOTIDE SEQUENCE [LARGE SCALE GENOMIC DNA]</scope>
    <source>
        <strain evidence="3">Vm-5</strain>
    </source>
</reference>
<dbReference type="GO" id="GO:0003677">
    <property type="term" value="F:DNA binding"/>
    <property type="evidence" value="ECO:0007669"/>
    <property type="project" value="InterPro"/>
</dbReference>
<keyword evidence="3" id="KW-1185">Reference proteome</keyword>
<dbReference type="AlphaFoldDB" id="A0A024QAW7"/>
<dbReference type="InterPro" id="IPR010982">
    <property type="entry name" value="Lambda_DNA-bd_dom_sf"/>
</dbReference>
<dbReference type="SUPFAM" id="SSF47413">
    <property type="entry name" value="lambda repressor-like DNA-binding domains"/>
    <property type="match status" value="1"/>
</dbReference>
<dbReference type="InterPro" id="IPR001387">
    <property type="entry name" value="Cro/C1-type_HTH"/>
</dbReference>
<dbReference type="OrthoDB" id="2624750at2"/>
<dbReference type="CDD" id="cd00093">
    <property type="entry name" value="HTH_XRE"/>
    <property type="match status" value="1"/>
</dbReference>
<dbReference type="PROSITE" id="PS50943">
    <property type="entry name" value="HTH_CROC1"/>
    <property type="match status" value="1"/>
</dbReference>
<evidence type="ECO:0000259" key="1">
    <source>
        <dbReference type="PROSITE" id="PS50943"/>
    </source>
</evidence>
<name>A0A024QAW7_9BACI</name>
<feature type="domain" description="HTH cro/C1-type" evidence="1">
    <location>
        <begin position="6"/>
        <end position="59"/>
    </location>
</feature>
<dbReference type="STRING" id="1462526.BN990_01348"/>
<evidence type="ECO:0000313" key="2">
    <source>
        <dbReference type="EMBL" id="CDQ39066.1"/>
    </source>
</evidence>
<accession>A0A024QAW7</accession>
<evidence type="ECO:0000313" key="3">
    <source>
        <dbReference type="Proteomes" id="UP000028875"/>
    </source>
</evidence>
<dbReference type="Pfam" id="PF01381">
    <property type="entry name" value="HTH_3"/>
    <property type="match status" value="1"/>
</dbReference>
<proteinExistence type="predicted"/>
<organism evidence="2 3">
    <name type="scientific">Virgibacillus massiliensis</name>
    <dbReference type="NCBI Taxonomy" id="1462526"/>
    <lineage>
        <taxon>Bacteria</taxon>
        <taxon>Bacillati</taxon>
        <taxon>Bacillota</taxon>
        <taxon>Bacilli</taxon>
        <taxon>Bacillales</taxon>
        <taxon>Bacillaceae</taxon>
        <taxon>Virgibacillus</taxon>
    </lineage>
</organism>
<comment type="caution">
    <text evidence="2">The sequence shown here is derived from an EMBL/GenBank/DDBJ whole genome shotgun (WGS) entry which is preliminary data.</text>
</comment>
<dbReference type="Proteomes" id="UP000028875">
    <property type="component" value="Unassembled WGS sequence"/>
</dbReference>
<reference evidence="2 3" key="1">
    <citation type="submission" date="2014-03" db="EMBL/GenBank/DDBJ databases">
        <authorList>
            <person name="Urmite Genomes U."/>
        </authorList>
    </citation>
    <scope>NUCLEOTIDE SEQUENCE [LARGE SCALE GENOMIC DNA]</scope>
    <source>
        <strain evidence="2 3">Vm-5</strain>
    </source>
</reference>
<sequence length="71" mass="8139">MEKETFKAIRLYLGMSQLKYSEYLGVAQSTVSKIEAGNRGVSDVIRAKIAMKFEPTEEFMDYLERSKKLAI</sequence>